<dbReference type="GeneID" id="7845639"/>
<dbReference type="InParanoid" id="Q23AJ2"/>
<evidence type="ECO:0000313" key="2">
    <source>
        <dbReference type="Proteomes" id="UP000009168"/>
    </source>
</evidence>
<dbReference type="Proteomes" id="UP000009168">
    <property type="component" value="Unassembled WGS sequence"/>
</dbReference>
<dbReference type="KEGG" id="tet:TTHERM_00424680"/>
<protein>
    <submittedName>
        <fullName evidence="1">Uncharacterized protein</fullName>
    </submittedName>
</protein>
<gene>
    <name evidence="1" type="ORF">TTHERM_00424680</name>
</gene>
<evidence type="ECO:0000313" key="1">
    <source>
        <dbReference type="EMBL" id="EAR93500.2"/>
    </source>
</evidence>
<dbReference type="RefSeq" id="XP_001013745.2">
    <property type="nucleotide sequence ID" value="XM_001013745.2"/>
</dbReference>
<name>Q23AJ2_TETTS</name>
<dbReference type="HOGENOM" id="CLU_110498_0_0_1"/>
<sequence length="170" mass="19677">MPPNNSPHLSPKALNYVSNGSGRDSYIGFNCGGLLDAPSKPANYSIGSFRTKTESRSVNNFLPAKHVHYRSDGSGRDKYIIVNEGGLIGEMKRYNYINDLRSYQKRRKIEKNDYFYQTQFFPSLSQSIKKEQIHQSQIFNSQRLSQPRQFTDPYENEKKKITLPGLRRIY</sequence>
<dbReference type="AlphaFoldDB" id="Q23AJ2"/>
<dbReference type="EMBL" id="GG662724">
    <property type="protein sequence ID" value="EAR93500.2"/>
    <property type="molecule type" value="Genomic_DNA"/>
</dbReference>
<reference evidence="2" key="1">
    <citation type="journal article" date="2006" name="PLoS Biol.">
        <title>Macronuclear genome sequence of the ciliate Tetrahymena thermophila, a model eukaryote.</title>
        <authorList>
            <person name="Eisen J.A."/>
            <person name="Coyne R.S."/>
            <person name="Wu M."/>
            <person name="Wu D."/>
            <person name="Thiagarajan M."/>
            <person name="Wortman J.R."/>
            <person name="Badger J.H."/>
            <person name="Ren Q."/>
            <person name="Amedeo P."/>
            <person name="Jones K.M."/>
            <person name="Tallon L.J."/>
            <person name="Delcher A.L."/>
            <person name="Salzberg S.L."/>
            <person name="Silva J.C."/>
            <person name="Haas B.J."/>
            <person name="Majoros W.H."/>
            <person name="Farzad M."/>
            <person name="Carlton J.M."/>
            <person name="Smith R.K. Jr."/>
            <person name="Garg J."/>
            <person name="Pearlman R.E."/>
            <person name="Karrer K.M."/>
            <person name="Sun L."/>
            <person name="Manning G."/>
            <person name="Elde N.C."/>
            <person name="Turkewitz A.P."/>
            <person name="Asai D.J."/>
            <person name="Wilkes D.E."/>
            <person name="Wang Y."/>
            <person name="Cai H."/>
            <person name="Collins K."/>
            <person name="Stewart B.A."/>
            <person name="Lee S.R."/>
            <person name="Wilamowska K."/>
            <person name="Weinberg Z."/>
            <person name="Ruzzo W.L."/>
            <person name="Wloga D."/>
            <person name="Gaertig J."/>
            <person name="Frankel J."/>
            <person name="Tsao C.-C."/>
            <person name="Gorovsky M.A."/>
            <person name="Keeling P.J."/>
            <person name="Waller R.F."/>
            <person name="Patron N.J."/>
            <person name="Cherry J.M."/>
            <person name="Stover N.A."/>
            <person name="Krieger C.J."/>
            <person name="del Toro C."/>
            <person name="Ryder H.F."/>
            <person name="Williamson S.C."/>
            <person name="Barbeau R.A."/>
            <person name="Hamilton E.P."/>
            <person name="Orias E."/>
        </authorList>
    </citation>
    <scope>NUCLEOTIDE SEQUENCE [LARGE SCALE GENOMIC DNA]</scope>
    <source>
        <strain evidence="2">SB210</strain>
    </source>
</reference>
<dbReference type="OrthoDB" id="283609at2759"/>
<accession>Q23AJ2</accession>
<organism evidence="1 2">
    <name type="scientific">Tetrahymena thermophila (strain SB210)</name>
    <dbReference type="NCBI Taxonomy" id="312017"/>
    <lineage>
        <taxon>Eukaryota</taxon>
        <taxon>Sar</taxon>
        <taxon>Alveolata</taxon>
        <taxon>Ciliophora</taxon>
        <taxon>Intramacronucleata</taxon>
        <taxon>Oligohymenophorea</taxon>
        <taxon>Hymenostomatida</taxon>
        <taxon>Tetrahymenina</taxon>
        <taxon>Tetrahymenidae</taxon>
        <taxon>Tetrahymena</taxon>
    </lineage>
</organism>
<keyword evidence="2" id="KW-1185">Reference proteome</keyword>
<proteinExistence type="predicted"/>